<accession>A0A841ZJ33</accession>
<name>A0A841ZJ33_9LIST</name>
<dbReference type="AlphaFoldDB" id="A0A841ZJ33"/>
<dbReference type="Pfam" id="PF11611">
    <property type="entry name" value="DUF4352"/>
    <property type="match status" value="1"/>
</dbReference>
<dbReference type="Gene3D" id="2.60.40.1240">
    <property type="match status" value="1"/>
</dbReference>
<feature type="domain" description="DUF5105" evidence="3">
    <location>
        <begin position="161"/>
        <end position="206"/>
    </location>
</feature>
<comment type="caution">
    <text evidence="4">The sequence shown here is derived from an EMBL/GenBank/DDBJ whole genome shotgun (WGS) entry which is preliminary data.</text>
</comment>
<evidence type="ECO:0000313" key="4">
    <source>
        <dbReference type="EMBL" id="MBC1520063.1"/>
    </source>
</evidence>
<dbReference type="RefSeq" id="WP_185371677.1">
    <property type="nucleotide sequence ID" value="NZ_JAARRM010000001.1"/>
</dbReference>
<dbReference type="InterPro" id="IPR029050">
    <property type="entry name" value="Immunoprotect_excell_Ig-like"/>
</dbReference>
<protein>
    <submittedName>
        <fullName evidence="4">DUF4352 domain-containing protein</fullName>
    </submittedName>
</protein>
<dbReference type="InterPro" id="IPR031343">
    <property type="entry name" value="DUF5105"/>
</dbReference>
<proteinExistence type="predicted"/>
<dbReference type="Pfam" id="PF17118">
    <property type="entry name" value="DUF5105"/>
    <property type="match status" value="1"/>
</dbReference>
<keyword evidence="1" id="KW-0732">Signal</keyword>
<dbReference type="EMBL" id="JAARRM010000001">
    <property type="protein sequence ID" value="MBC1520063.1"/>
    <property type="molecule type" value="Genomic_DNA"/>
</dbReference>
<evidence type="ECO:0000259" key="3">
    <source>
        <dbReference type="Pfam" id="PF17118"/>
    </source>
</evidence>
<sequence>MKKWTGWLVVLGVLLLVGCGQNYSGGTKTNNAKSSNASAELKVKKGEYAVLPKVSEEGQDTLVLNVQVKNNGKKKIYTTSENFSLYEKGKDEKIKAENVYSSELDLSPFDYGTLSAGKSMSGDVIFNIDPKKEYELSFSTMTSDGEDQDVQVAIDKDKFKKSKSALNDAEKAGQAFIDVLFLGKDNVNYDKFVANQKGQIQEEISKIYVD</sequence>
<organism evidence="4 5">
    <name type="scientific">Listeria aquatica</name>
    <dbReference type="NCBI Taxonomy" id="1494960"/>
    <lineage>
        <taxon>Bacteria</taxon>
        <taxon>Bacillati</taxon>
        <taxon>Bacillota</taxon>
        <taxon>Bacilli</taxon>
        <taxon>Bacillales</taxon>
        <taxon>Listeriaceae</taxon>
        <taxon>Listeria</taxon>
    </lineage>
</organism>
<reference evidence="4 5" key="1">
    <citation type="submission" date="2020-03" db="EMBL/GenBank/DDBJ databases">
        <title>Soil Listeria distribution.</title>
        <authorList>
            <person name="Liao J."/>
            <person name="Wiedmann M."/>
        </authorList>
    </citation>
    <scope>NUCLEOTIDE SEQUENCE [LARGE SCALE GENOMIC DNA]</scope>
    <source>
        <strain evidence="4 5">FSL L7-1507</strain>
    </source>
</reference>
<evidence type="ECO:0000256" key="1">
    <source>
        <dbReference type="ARBA" id="ARBA00022729"/>
    </source>
</evidence>
<feature type="domain" description="DUF4352" evidence="2">
    <location>
        <begin position="56"/>
        <end position="144"/>
    </location>
</feature>
<dbReference type="InterPro" id="IPR029051">
    <property type="entry name" value="DUF4352"/>
</dbReference>
<evidence type="ECO:0000259" key="2">
    <source>
        <dbReference type="Pfam" id="PF11611"/>
    </source>
</evidence>
<dbReference type="PROSITE" id="PS51257">
    <property type="entry name" value="PROKAR_LIPOPROTEIN"/>
    <property type="match status" value="1"/>
</dbReference>
<gene>
    <name evidence="4" type="ORF">HB912_00200</name>
</gene>
<dbReference type="Proteomes" id="UP000559885">
    <property type="component" value="Unassembled WGS sequence"/>
</dbReference>
<evidence type="ECO:0000313" key="5">
    <source>
        <dbReference type="Proteomes" id="UP000559885"/>
    </source>
</evidence>